<dbReference type="AlphaFoldDB" id="A0A0C3PGP2"/>
<evidence type="ECO:0000313" key="1">
    <source>
        <dbReference type="EMBL" id="KIO07556.1"/>
    </source>
</evidence>
<dbReference type="InParanoid" id="A0A0C3PGP2"/>
<gene>
    <name evidence="1" type="ORF">M404DRAFT_8361</name>
</gene>
<reference evidence="1 2" key="1">
    <citation type="submission" date="2014-04" db="EMBL/GenBank/DDBJ databases">
        <authorList>
            <consortium name="DOE Joint Genome Institute"/>
            <person name="Kuo A."/>
            <person name="Kohler A."/>
            <person name="Costa M.D."/>
            <person name="Nagy L.G."/>
            <person name="Floudas D."/>
            <person name="Copeland A."/>
            <person name="Barry K.W."/>
            <person name="Cichocki N."/>
            <person name="Veneault-Fourrey C."/>
            <person name="LaButti K."/>
            <person name="Lindquist E.A."/>
            <person name="Lipzen A."/>
            <person name="Lundell T."/>
            <person name="Morin E."/>
            <person name="Murat C."/>
            <person name="Sun H."/>
            <person name="Tunlid A."/>
            <person name="Henrissat B."/>
            <person name="Grigoriev I.V."/>
            <person name="Hibbett D.S."/>
            <person name="Martin F."/>
            <person name="Nordberg H.P."/>
            <person name="Cantor M.N."/>
            <person name="Hua S.X."/>
        </authorList>
    </citation>
    <scope>NUCLEOTIDE SEQUENCE [LARGE SCALE GENOMIC DNA]</scope>
    <source>
        <strain evidence="1 2">Marx 270</strain>
    </source>
</reference>
<dbReference type="STRING" id="870435.A0A0C3PGP2"/>
<keyword evidence="2" id="KW-1185">Reference proteome</keyword>
<organism evidence="1 2">
    <name type="scientific">Pisolithus tinctorius Marx 270</name>
    <dbReference type="NCBI Taxonomy" id="870435"/>
    <lineage>
        <taxon>Eukaryota</taxon>
        <taxon>Fungi</taxon>
        <taxon>Dikarya</taxon>
        <taxon>Basidiomycota</taxon>
        <taxon>Agaricomycotina</taxon>
        <taxon>Agaricomycetes</taxon>
        <taxon>Agaricomycetidae</taxon>
        <taxon>Boletales</taxon>
        <taxon>Sclerodermatineae</taxon>
        <taxon>Pisolithaceae</taxon>
        <taxon>Pisolithus</taxon>
    </lineage>
</organism>
<accession>A0A0C3PGP2</accession>
<dbReference type="HOGENOM" id="CLU_1917724_0_0_1"/>
<dbReference type="EMBL" id="KN831959">
    <property type="protein sequence ID" value="KIO07556.1"/>
    <property type="molecule type" value="Genomic_DNA"/>
</dbReference>
<name>A0A0C3PGP2_PISTI</name>
<evidence type="ECO:0000313" key="2">
    <source>
        <dbReference type="Proteomes" id="UP000054217"/>
    </source>
</evidence>
<proteinExistence type="predicted"/>
<protein>
    <submittedName>
        <fullName evidence="1">Uncharacterized protein</fullName>
    </submittedName>
</protein>
<dbReference type="Proteomes" id="UP000054217">
    <property type="component" value="Unassembled WGS sequence"/>
</dbReference>
<reference evidence="2" key="2">
    <citation type="submission" date="2015-01" db="EMBL/GenBank/DDBJ databases">
        <title>Evolutionary Origins and Diversification of the Mycorrhizal Mutualists.</title>
        <authorList>
            <consortium name="DOE Joint Genome Institute"/>
            <consortium name="Mycorrhizal Genomics Consortium"/>
            <person name="Kohler A."/>
            <person name="Kuo A."/>
            <person name="Nagy L.G."/>
            <person name="Floudas D."/>
            <person name="Copeland A."/>
            <person name="Barry K.W."/>
            <person name="Cichocki N."/>
            <person name="Veneault-Fourrey C."/>
            <person name="LaButti K."/>
            <person name="Lindquist E.A."/>
            <person name="Lipzen A."/>
            <person name="Lundell T."/>
            <person name="Morin E."/>
            <person name="Murat C."/>
            <person name="Riley R."/>
            <person name="Ohm R."/>
            <person name="Sun H."/>
            <person name="Tunlid A."/>
            <person name="Henrissat B."/>
            <person name="Grigoriev I.V."/>
            <person name="Hibbett D.S."/>
            <person name="Martin F."/>
        </authorList>
    </citation>
    <scope>NUCLEOTIDE SEQUENCE [LARGE SCALE GENOMIC DNA]</scope>
    <source>
        <strain evidence="2">Marx 270</strain>
    </source>
</reference>
<dbReference type="OrthoDB" id="3270899at2759"/>
<sequence>MGGHTCQLLLNTGGDSGYDELWESNTPWPVTDIINLQGGTNLTQMKGKQQFHDFVITTWNDLVLQEMQANGRKPSICIFCRMDIGIWMEWGKAVEYFMNEVEWTPMTSIWLGAYNGHTMETLTDTFSMVFRQWLLSIQNPYIF</sequence>